<name>A0ABV8MRN4_9NEIS</name>
<keyword evidence="2" id="KW-1185">Reference proteome</keyword>
<gene>
    <name evidence="1" type="ORF">ACFOW7_15570</name>
</gene>
<dbReference type="EMBL" id="JBHSBU010000001">
    <property type="protein sequence ID" value="MFC4160759.1"/>
    <property type="molecule type" value="Genomic_DNA"/>
</dbReference>
<dbReference type="Proteomes" id="UP001595791">
    <property type="component" value="Unassembled WGS sequence"/>
</dbReference>
<sequence>MVQSNRNNDVCLLFLEGDKSIIPVALSAFHVAQSAKKQLESYVGALVVNREGEAYLIRQIERVGLHGDGFPRKILSALTGAYDIKVEFERRPAIELESFKLLLIEYLAIDSEKGDPFLPQDNSFPIVLEQIKRAKNFEEIFEVIKIPSAEDALDVL</sequence>
<protein>
    <submittedName>
        <fullName evidence="1">Uncharacterized protein</fullName>
    </submittedName>
</protein>
<organism evidence="1 2">
    <name type="scientific">Chitinimonas lacunae</name>
    <dbReference type="NCBI Taxonomy" id="1963018"/>
    <lineage>
        <taxon>Bacteria</taxon>
        <taxon>Pseudomonadati</taxon>
        <taxon>Pseudomonadota</taxon>
        <taxon>Betaproteobacteria</taxon>
        <taxon>Neisseriales</taxon>
        <taxon>Chitinibacteraceae</taxon>
        <taxon>Chitinimonas</taxon>
    </lineage>
</organism>
<proteinExistence type="predicted"/>
<evidence type="ECO:0000313" key="1">
    <source>
        <dbReference type="EMBL" id="MFC4160759.1"/>
    </source>
</evidence>
<accession>A0ABV8MRN4</accession>
<comment type="caution">
    <text evidence="1">The sequence shown here is derived from an EMBL/GenBank/DDBJ whole genome shotgun (WGS) entry which is preliminary data.</text>
</comment>
<reference evidence="2" key="1">
    <citation type="journal article" date="2019" name="Int. J. Syst. Evol. Microbiol.">
        <title>The Global Catalogue of Microorganisms (GCM) 10K type strain sequencing project: providing services to taxonomists for standard genome sequencing and annotation.</title>
        <authorList>
            <consortium name="The Broad Institute Genomics Platform"/>
            <consortium name="The Broad Institute Genome Sequencing Center for Infectious Disease"/>
            <person name="Wu L."/>
            <person name="Ma J."/>
        </authorList>
    </citation>
    <scope>NUCLEOTIDE SEQUENCE [LARGE SCALE GENOMIC DNA]</scope>
    <source>
        <strain evidence="2">LMG 29894</strain>
    </source>
</reference>
<evidence type="ECO:0000313" key="2">
    <source>
        <dbReference type="Proteomes" id="UP001595791"/>
    </source>
</evidence>
<dbReference type="RefSeq" id="WP_378165936.1">
    <property type="nucleotide sequence ID" value="NZ_JBHSBU010000001.1"/>
</dbReference>